<protein>
    <submittedName>
        <fullName evidence="1">Transcriptional regulator</fullName>
    </submittedName>
</protein>
<dbReference type="InterPro" id="IPR036388">
    <property type="entry name" value="WH-like_DNA-bd_sf"/>
</dbReference>
<proteinExistence type="predicted"/>
<dbReference type="PANTHER" id="PTHR33221">
    <property type="entry name" value="WINGED HELIX-TURN-HELIX TRANSCRIPTIONAL REGULATOR, RRF2 FAMILY"/>
    <property type="match status" value="1"/>
</dbReference>
<reference evidence="1 2" key="1">
    <citation type="journal article" date="2015" name="Stand. Genomic Sci.">
        <title>Genomic Encyclopedia of Bacterial and Archaeal Type Strains, Phase III: the genomes of soil and plant-associated and newly described type strains.</title>
        <authorList>
            <person name="Whitman W.B."/>
            <person name="Woyke T."/>
            <person name="Klenk H.P."/>
            <person name="Zhou Y."/>
            <person name="Lilburn T.G."/>
            <person name="Beck B.J."/>
            <person name="De Vos P."/>
            <person name="Vandamme P."/>
            <person name="Eisen J.A."/>
            <person name="Garrity G."/>
            <person name="Hugenholtz P."/>
            <person name="Kyrpides N.C."/>
        </authorList>
    </citation>
    <scope>NUCLEOTIDE SEQUENCE [LARGE SCALE GENOMIC DNA]</scope>
    <source>
        <strain evidence="1 2">CGMCC 1.10115</strain>
    </source>
</reference>
<dbReference type="GO" id="GO:0003700">
    <property type="term" value="F:DNA-binding transcription factor activity"/>
    <property type="evidence" value="ECO:0007669"/>
    <property type="project" value="TreeGrafter"/>
</dbReference>
<dbReference type="AlphaFoldDB" id="A0A562K794"/>
<dbReference type="InterPro" id="IPR036390">
    <property type="entry name" value="WH_DNA-bd_sf"/>
</dbReference>
<dbReference type="Proteomes" id="UP000318667">
    <property type="component" value="Unassembled WGS sequence"/>
</dbReference>
<dbReference type="Gene3D" id="1.10.10.10">
    <property type="entry name" value="Winged helix-like DNA-binding domain superfamily/Winged helix DNA-binding domain"/>
    <property type="match status" value="1"/>
</dbReference>
<dbReference type="PANTHER" id="PTHR33221:SF15">
    <property type="entry name" value="HTH-TYPE TRANSCRIPTIONAL REGULATOR YWGB-RELATED"/>
    <property type="match status" value="1"/>
</dbReference>
<gene>
    <name evidence="1" type="ORF">IQ19_00557</name>
</gene>
<name>A0A562K794_9BACI</name>
<evidence type="ECO:0000313" key="1">
    <source>
        <dbReference type="EMBL" id="TWH91104.1"/>
    </source>
</evidence>
<comment type="caution">
    <text evidence="1">The sequence shown here is derived from an EMBL/GenBank/DDBJ whole genome shotgun (WGS) entry which is preliminary data.</text>
</comment>
<keyword evidence="2" id="KW-1185">Reference proteome</keyword>
<organism evidence="1 2">
    <name type="scientific">Cytobacillus oceanisediminis</name>
    <dbReference type="NCBI Taxonomy" id="665099"/>
    <lineage>
        <taxon>Bacteria</taxon>
        <taxon>Bacillati</taxon>
        <taxon>Bacillota</taxon>
        <taxon>Bacilli</taxon>
        <taxon>Bacillales</taxon>
        <taxon>Bacillaceae</taxon>
        <taxon>Cytobacillus</taxon>
    </lineage>
</organism>
<dbReference type="SUPFAM" id="SSF46785">
    <property type="entry name" value="Winged helix' DNA-binding domain"/>
    <property type="match status" value="1"/>
</dbReference>
<accession>A0A562K794</accession>
<dbReference type="PROSITE" id="PS51197">
    <property type="entry name" value="HTH_RRF2_2"/>
    <property type="match status" value="1"/>
</dbReference>
<dbReference type="Pfam" id="PF02082">
    <property type="entry name" value="Rrf2"/>
    <property type="match status" value="1"/>
</dbReference>
<dbReference type="EMBL" id="VLKI01000001">
    <property type="protein sequence ID" value="TWH91104.1"/>
    <property type="molecule type" value="Genomic_DNA"/>
</dbReference>
<dbReference type="InterPro" id="IPR000944">
    <property type="entry name" value="Tscrpt_reg_Rrf2"/>
</dbReference>
<sequence length="77" mass="8737">MNSDFTLAIQSLTYLLLQLDCMSTSDSISERAGVHPVRIRKVLSLLKKHGFLKSKEGIGGGFFYARDLEDVNLWEIY</sequence>
<dbReference type="GO" id="GO:0005829">
    <property type="term" value="C:cytosol"/>
    <property type="evidence" value="ECO:0007669"/>
    <property type="project" value="TreeGrafter"/>
</dbReference>
<evidence type="ECO:0000313" key="2">
    <source>
        <dbReference type="Proteomes" id="UP000318667"/>
    </source>
</evidence>